<dbReference type="GeneTree" id="ENSGT00390000008325"/>
<dbReference type="InterPro" id="IPR056801">
    <property type="entry name" value="SBSPON_C"/>
</dbReference>
<dbReference type="InterPro" id="IPR044004">
    <property type="entry name" value="TSP1_spondin_dom"/>
</dbReference>
<dbReference type="Ensembl" id="ENSTMTT00000010049.1">
    <property type="protein sequence ID" value="ENSTMTP00000009719.1"/>
    <property type="gene ID" value="ENSTMTG00000007088.1"/>
</dbReference>
<dbReference type="InParanoid" id="A0A674IQB9"/>
<dbReference type="PROSITE" id="PS50092">
    <property type="entry name" value="TSP1"/>
    <property type="match status" value="1"/>
</dbReference>
<keyword evidence="1" id="KW-0732">Signal</keyword>
<accession>A0A674IQB9</accession>
<organism evidence="5 6">
    <name type="scientific">Terrapene triunguis</name>
    <name type="common">Three-toed box turtle</name>
    <dbReference type="NCBI Taxonomy" id="2587831"/>
    <lineage>
        <taxon>Eukaryota</taxon>
        <taxon>Metazoa</taxon>
        <taxon>Chordata</taxon>
        <taxon>Craniata</taxon>
        <taxon>Vertebrata</taxon>
        <taxon>Euteleostomi</taxon>
        <taxon>Archelosauria</taxon>
        <taxon>Testudinata</taxon>
        <taxon>Testudines</taxon>
        <taxon>Cryptodira</taxon>
        <taxon>Durocryptodira</taxon>
        <taxon>Testudinoidea</taxon>
        <taxon>Emydidae</taxon>
        <taxon>Terrapene</taxon>
    </lineage>
</organism>
<dbReference type="PANTHER" id="PTHR20920:SF6">
    <property type="entry name" value="SOMATOMEDIN B AND THROMBOSPONDIN TYPE 1 DOMAIN CONTAINING"/>
    <property type="match status" value="1"/>
</dbReference>
<keyword evidence="6" id="KW-1185">Reference proteome</keyword>
<dbReference type="Pfam" id="PF19028">
    <property type="entry name" value="TSP1_spondin"/>
    <property type="match status" value="1"/>
</dbReference>
<keyword evidence="2" id="KW-1015">Disulfide bond</keyword>
<dbReference type="InterPro" id="IPR001212">
    <property type="entry name" value="Somatomedin_B_dom"/>
</dbReference>
<dbReference type="FunFam" id="2.20.100.10:FF:000134">
    <property type="entry name" value="Uncharacterized protein"/>
    <property type="match status" value="1"/>
</dbReference>
<evidence type="ECO:0000313" key="5">
    <source>
        <dbReference type="Ensembl" id="ENSTMTP00000009719.1"/>
    </source>
</evidence>
<sequence>MSGHWACAAGGSRCSYKGQSMRSPACHPSGLRRAGPACGGWEWSLFPRWDWEASGLRGSAKRAASMGGAGASPGCWLLCWGWLLAAGHLRGAEAGCGRRGSPRCCPGRNNACADLSGSQAPCYCDTYCEKTGDCCEDYPGVCQRAAIHCVVRPWGPWSECSSLCGVGSQDRTRQVAVPPRNGGTPCPDLKQRRGCFGENPACDTAKEVAKILPDSFKRDFKDPWRRPHMLVKEKQPSYCVYFRLKQVGAACRLHLWSSQLMRERRVCVECRPDAVASRARCEGDGLEGARTFWTATSIAGCQGSWIQESRHENCMCPPLSLIFV</sequence>
<dbReference type="Pfam" id="PF25031">
    <property type="entry name" value="SBSPON_C"/>
    <property type="match status" value="1"/>
</dbReference>
<evidence type="ECO:0000256" key="1">
    <source>
        <dbReference type="ARBA" id="ARBA00022729"/>
    </source>
</evidence>
<dbReference type="PROSITE" id="PS00524">
    <property type="entry name" value="SMB_1"/>
    <property type="match status" value="1"/>
</dbReference>
<reference evidence="5" key="1">
    <citation type="submission" date="2025-08" db="UniProtKB">
        <authorList>
            <consortium name="Ensembl"/>
        </authorList>
    </citation>
    <scope>IDENTIFICATION</scope>
</reference>
<dbReference type="AlphaFoldDB" id="A0A674IQB9"/>
<evidence type="ECO:0000259" key="4">
    <source>
        <dbReference type="PROSITE" id="PS50958"/>
    </source>
</evidence>
<feature type="domain" description="SMB" evidence="4">
    <location>
        <begin position="101"/>
        <end position="146"/>
    </location>
</feature>
<dbReference type="PANTHER" id="PTHR20920">
    <property type="entry name" value="RPE-SPONDIN"/>
    <property type="match status" value="1"/>
</dbReference>
<protein>
    <recommendedName>
        <fullName evidence="4">SMB domain-containing protein</fullName>
    </recommendedName>
</protein>
<dbReference type="Gene3D" id="2.20.100.10">
    <property type="entry name" value="Thrombospondin type-1 (TSP1) repeat"/>
    <property type="match status" value="1"/>
</dbReference>
<keyword evidence="3" id="KW-0325">Glycoprotein</keyword>
<dbReference type="InterPro" id="IPR039942">
    <property type="entry name" value="SBSPO"/>
</dbReference>
<name>A0A674IQB9_9SAUR</name>
<dbReference type="Pfam" id="PF01033">
    <property type="entry name" value="Somatomedin_B"/>
    <property type="match status" value="1"/>
</dbReference>
<evidence type="ECO:0000313" key="6">
    <source>
        <dbReference type="Proteomes" id="UP000472274"/>
    </source>
</evidence>
<proteinExistence type="predicted"/>
<dbReference type="PROSITE" id="PS50958">
    <property type="entry name" value="SMB_2"/>
    <property type="match status" value="1"/>
</dbReference>
<reference evidence="5" key="2">
    <citation type="submission" date="2025-09" db="UniProtKB">
        <authorList>
            <consortium name="Ensembl"/>
        </authorList>
    </citation>
    <scope>IDENTIFICATION</scope>
</reference>
<evidence type="ECO:0000256" key="3">
    <source>
        <dbReference type="ARBA" id="ARBA00023180"/>
    </source>
</evidence>
<dbReference type="Proteomes" id="UP000472274">
    <property type="component" value="Unplaced"/>
</dbReference>
<dbReference type="InterPro" id="IPR000884">
    <property type="entry name" value="TSP1_rpt"/>
</dbReference>
<dbReference type="InterPro" id="IPR036383">
    <property type="entry name" value="TSP1_rpt_sf"/>
</dbReference>
<dbReference type="SMART" id="SM00209">
    <property type="entry name" value="TSP1"/>
    <property type="match status" value="1"/>
</dbReference>
<evidence type="ECO:0000256" key="2">
    <source>
        <dbReference type="ARBA" id="ARBA00023157"/>
    </source>
</evidence>
<dbReference type="SUPFAM" id="SSF82895">
    <property type="entry name" value="TSP-1 type 1 repeat"/>
    <property type="match status" value="1"/>
</dbReference>
<dbReference type="SMART" id="SM00201">
    <property type="entry name" value="SO"/>
    <property type="match status" value="1"/>
</dbReference>